<comment type="caution">
    <text evidence="1">The sequence shown here is derived from an EMBL/GenBank/DDBJ whole genome shotgun (WGS) entry which is preliminary data.</text>
</comment>
<accession>A0A1V6NVW2</accession>
<organism evidence="1 2">
    <name type="scientific">Penicillium decumbens</name>
    <dbReference type="NCBI Taxonomy" id="69771"/>
    <lineage>
        <taxon>Eukaryota</taxon>
        <taxon>Fungi</taxon>
        <taxon>Dikarya</taxon>
        <taxon>Ascomycota</taxon>
        <taxon>Pezizomycotina</taxon>
        <taxon>Eurotiomycetes</taxon>
        <taxon>Eurotiomycetidae</taxon>
        <taxon>Eurotiales</taxon>
        <taxon>Aspergillaceae</taxon>
        <taxon>Penicillium</taxon>
    </lineage>
</organism>
<keyword evidence="2" id="KW-1185">Reference proteome</keyword>
<dbReference type="OrthoDB" id="4453902at2759"/>
<dbReference type="OMA" id="WIHLAPR"/>
<dbReference type="STRING" id="69771.A0A1V6NVW2"/>
<dbReference type="EMBL" id="MDYL01000032">
    <property type="protein sequence ID" value="OQD68662.1"/>
    <property type="molecule type" value="Genomic_DNA"/>
</dbReference>
<protein>
    <submittedName>
        <fullName evidence="1">Uncharacterized protein</fullName>
    </submittedName>
</protein>
<proteinExistence type="predicted"/>
<sequence>MEVKAQRDETLKQLYQQVQNSGSVFLSPQDLQTFGIQASEAGIIEDGTLQFNPCFFRPYPERVLENYPIDPQELPSIDTLNNRPDWEAIYELMKNGPLSKSHEEAVEYANFEVKDLTEEEEDDRWYLKAARTHRHIDGQILAANRKGRDDVFGFYELGPSRLLWRTITRLESMRSLVEYGTDGPQWRAQDLREDSSEEDPQPHAILTTLASVAADDADKCLTSHEVNAILATMIVRTSDGPFQDFRTHPILVLSYTGRKHGRIIQACLDDQSLTLQYSPLWSFEDDDTAPVELFIRYMISETVEPEVF</sequence>
<name>A0A1V6NVW2_PENDC</name>
<reference evidence="2" key="1">
    <citation type="journal article" date="2017" name="Nat. Microbiol.">
        <title>Global analysis of biosynthetic gene clusters reveals vast potential of secondary metabolite production in Penicillium species.</title>
        <authorList>
            <person name="Nielsen J.C."/>
            <person name="Grijseels S."/>
            <person name="Prigent S."/>
            <person name="Ji B."/>
            <person name="Dainat J."/>
            <person name="Nielsen K.F."/>
            <person name="Frisvad J.C."/>
            <person name="Workman M."/>
            <person name="Nielsen J."/>
        </authorList>
    </citation>
    <scope>NUCLEOTIDE SEQUENCE [LARGE SCALE GENOMIC DNA]</scope>
    <source>
        <strain evidence="2">IBT 11843</strain>
    </source>
</reference>
<gene>
    <name evidence="1" type="ORF">PENDEC_c032G04229</name>
</gene>
<dbReference type="AlphaFoldDB" id="A0A1V6NVW2"/>
<evidence type="ECO:0000313" key="1">
    <source>
        <dbReference type="EMBL" id="OQD68662.1"/>
    </source>
</evidence>
<dbReference type="Proteomes" id="UP000191522">
    <property type="component" value="Unassembled WGS sequence"/>
</dbReference>
<evidence type="ECO:0000313" key="2">
    <source>
        <dbReference type="Proteomes" id="UP000191522"/>
    </source>
</evidence>